<feature type="domain" description="DEUBAD" evidence="4">
    <location>
        <begin position="46"/>
        <end position="162"/>
    </location>
</feature>
<keyword evidence="6" id="KW-1185">Reference proteome</keyword>
<dbReference type="EMBL" id="CAKASE010000081">
    <property type="protein sequence ID" value="CAG9583231.1"/>
    <property type="molecule type" value="Genomic_DNA"/>
</dbReference>
<reference evidence="5" key="1">
    <citation type="submission" date="2021-09" db="EMBL/GenBank/DDBJ databases">
        <authorList>
            <person name="Martin H S."/>
        </authorList>
    </citation>
    <scope>NUCLEOTIDE SEQUENCE</scope>
</reference>
<feature type="compositionally biased region" description="Polar residues" evidence="3">
    <location>
        <begin position="238"/>
        <end position="249"/>
    </location>
</feature>
<feature type="compositionally biased region" description="Basic and acidic residues" evidence="3">
    <location>
        <begin position="328"/>
        <end position="347"/>
    </location>
</feature>
<organism evidence="5 6">
    <name type="scientific">Danaus chrysippus</name>
    <name type="common">African queen</name>
    <dbReference type="NCBI Taxonomy" id="151541"/>
    <lineage>
        <taxon>Eukaryota</taxon>
        <taxon>Metazoa</taxon>
        <taxon>Ecdysozoa</taxon>
        <taxon>Arthropoda</taxon>
        <taxon>Hexapoda</taxon>
        <taxon>Insecta</taxon>
        <taxon>Pterygota</taxon>
        <taxon>Neoptera</taxon>
        <taxon>Endopterygota</taxon>
        <taxon>Lepidoptera</taxon>
        <taxon>Glossata</taxon>
        <taxon>Ditrysia</taxon>
        <taxon>Papilionoidea</taxon>
        <taxon>Nymphalidae</taxon>
        <taxon>Danainae</taxon>
        <taxon>Danaini</taxon>
        <taxon>Danaina</taxon>
        <taxon>Danaus</taxon>
        <taxon>Anosia</taxon>
    </lineage>
</organism>
<feature type="region of interest" description="Disordered" evidence="3">
    <location>
        <begin position="838"/>
        <end position="857"/>
    </location>
</feature>
<dbReference type="Pfam" id="PF25793">
    <property type="entry name" value="WHD_2nd_NFRKB"/>
    <property type="match status" value="1"/>
</dbReference>
<dbReference type="GO" id="GO:0002020">
    <property type="term" value="F:protease binding"/>
    <property type="evidence" value="ECO:0007669"/>
    <property type="project" value="TreeGrafter"/>
</dbReference>
<name>A0A8J2WB61_9NEOP</name>
<dbReference type="InterPro" id="IPR044867">
    <property type="entry name" value="DEUBAD_dom"/>
</dbReference>
<evidence type="ECO:0000256" key="3">
    <source>
        <dbReference type="SAM" id="MobiDB-lite"/>
    </source>
</evidence>
<gene>
    <name evidence="5" type="ORF">DCHRY22_LOCUS14664</name>
</gene>
<keyword evidence="2" id="KW-0539">Nucleus</keyword>
<dbReference type="GO" id="GO:0031011">
    <property type="term" value="C:Ino80 complex"/>
    <property type="evidence" value="ECO:0007669"/>
    <property type="project" value="InterPro"/>
</dbReference>
<evidence type="ECO:0000259" key="4">
    <source>
        <dbReference type="PROSITE" id="PS51916"/>
    </source>
</evidence>
<feature type="region of interest" description="Disordered" evidence="3">
    <location>
        <begin position="757"/>
        <end position="784"/>
    </location>
</feature>
<dbReference type="PROSITE" id="PS51916">
    <property type="entry name" value="DEUBAD"/>
    <property type="match status" value="1"/>
</dbReference>
<dbReference type="CDD" id="cd21865">
    <property type="entry name" value="DEUBAD_NFRKB"/>
    <property type="match status" value="1"/>
</dbReference>
<feature type="region of interest" description="Disordered" evidence="3">
    <location>
        <begin position="1"/>
        <end position="33"/>
    </location>
</feature>
<dbReference type="Gene3D" id="1.10.10.2430">
    <property type="entry name" value="NFRKB winged helix-like domain"/>
    <property type="match status" value="1"/>
</dbReference>
<evidence type="ECO:0000313" key="6">
    <source>
        <dbReference type="Proteomes" id="UP000789524"/>
    </source>
</evidence>
<protein>
    <submittedName>
        <fullName evidence="5">(African queen) hypothetical protein</fullName>
    </submittedName>
</protein>
<proteinExistence type="predicted"/>
<feature type="compositionally biased region" description="Acidic residues" evidence="3">
    <location>
        <begin position="214"/>
        <end position="223"/>
    </location>
</feature>
<evidence type="ECO:0000256" key="1">
    <source>
        <dbReference type="ARBA" id="ARBA00004123"/>
    </source>
</evidence>
<dbReference type="Pfam" id="PF14465">
    <property type="entry name" value="WHD_1st_NFRKB"/>
    <property type="match status" value="1"/>
</dbReference>
<feature type="region of interest" description="Disordered" evidence="3">
    <location>
        <begin position="214"/>
        <end position="249"/>
    </location>
</feature>
<dbReference type="InterPro" id="IPR057748">
    <property type="entry name" value="NFRKB_WH_2"/>
</dbReference>
<sequence>MEEKADSENSYSDDSSSSSDSSSGSSDCDEEVTEPVRILGHTLELPQELCEDYSIFKEFFSMKTWESLEDKHKEYLKEFLPKFPENDEEEKDTTLKMLFNFEPFHFKSPLNNFFSNLRQGNYRPDIARMRKFLMKARTKQQKHKTKSYYAKMLPEVLIARERLLATAKGGPPGAVPFLPLLPPKPSAKNSYKPLYVRARQRYFEELAAIWSEVGGEESEDDNYPEGPSENTFKKRKTMQSNQSGDTNVSGTLGITDPTHPASLDCLKNVLATHRARRQFRENHPELNTTGITLNDIKQRVALMNGTKKLMFGGQKTETPIQKLKKGAKKDSNKQKQDGKGAKKIKEDIDSIENKPLLPNIKIKCEREESDSESSSFLDPVTSPKLTKRLSENVDIKQEVPDMRYNNANCNDSDIERTIKQEPQDSLLSMQNQSRVVQPVPIKLEDLDGIDMMALPVELADDSGEVIQDTSGENDESLLEADEALTEITHANFLSLVRALFPAKAAHRASKQQLHARCAAVMRSPIAPLNTWYNLSDDWCAELDSALDFLAGERGPHPEDYVPYLQYIPETEMYQWIGAGRDCDALLGRLCERWRRAEPPRAPPAPPPRYPSSWVVRQPTTMEIADFRSQERRRFASASKPFTYVQYDYRSVVGPATGQRAGSAGSALLAPSRPRAAAFLPLLRDALARLPNGEGSRRDIVILLRMSQWIVPCSEQALSSAVATALERLLAIKRDPIVKYDQRTALWTYLHRHKSEEDWNKSVRSRASKANVSSHQVTSPQTPMDLDVASIEEVGDNASDSDVDVDDTSPSAMPHLSSAQLLMQATQATKKHIQINKPKGKLVATPQKPKPVPKQPKVPSLVQMKPAVKQMTANSPKTVPKMIQANTKTSLLTNKPAVKTQAKQVNTKVKQSLPSPKQSGKQSIVQTVKQNVPPLTKHNSDTMLTQVSLPSIVVAPQRSPLMKQKSAIETSQVPVSLNISVQPSSTAIQSNVAPSIHQNSVNQSAKLAQVTRSLLIRPSSVQTSTTSAVVCTSTTQVTQSARRGIVRVLSPATPSSGKSLISPRALMHQSIPTTKKRPIIPGTTSVTTIAQSTSSPTNVVSSIPTAVTSSVTTRTVQLAGGRTVQLAANQTVHLPSGQAVQLTSGHTLQLSSLQLPTHSVRLPSGQTVQLASPQVRAVSTTQVKNPSPKAQTSSPNIKAMNQSVQIPVSTVQLGQTVQIGGQTVQLAGQSVQLTGHTVKLPSGQSVQVASQNVQLPSGQTVQLASGMQTVQLGQNVQLSGQTVQMPSQSVQLGSQTVQIGGQTVQLGGGQTVQLPSGQTLQLSSGQTVQLSSGQTVQLSSGQTLQLASGQTLQLANQQTPKSIAQVVRTQPTGDKTSQPIVAKLLTNAQTQMISLEGVVGSRGRGRGGRGVRVLAPASRLARPLLLTSAKPLHNIILQQSDGTIRVTSSGGTSTSQTIVLSNIGSQTVTTPTTTAPVLKLQQVNPIHQVKLPQGIKIQQAVTTTTATSSGVRSVLMDGQQLKLVGGRHVLARLLKQPPP</sequence>
<comment type="subcellular location">
    <subcellularLocation>
        <location evidence="1">Nucleus</location>
    </subcellularLocation>
</comment>
<feature type="compositionally biased region" description="Polar residues" evidence="3">
    <location>
        <begin position="767"/>
        <end position="781"/>
    </location>
</feature>
<dbReference type="InterPro" id="IPR025220">
    <property type="entry name" value="NFRKB_WH_1"/>
</dbReference>
<evidence type="ECO:0000256" key="2">
    <source>
        <dbReference type="ARBA" id="ARBA00023242"/>
    </source>
</evidence>
<dbReference type="PANTHER" id="PTHR13052:SF3">
    <property type="entry name" value="NUCLEAR FACTOR RELATED TO KAPPA-B-BINDING PROTEIN"/>
    <property type="match status" value="1"/>
</dbReference>
<dbReference type="InterPro" id="IPR038106">
    <property type="entry name" value="NFRKB_winged_sf"/>
</dbReference>
<dbReference type="OrthoDB" id="70874at2759"/>
<comment type="caution">
    <text evidence="5">The sequence shown here is derived from an EMBL/GenBank/DDBJ whole genome shotgun (WGS) entry which is preliminary data.</text>
</comment>
<feature type="compositionally biased region" description="Low complexity" evidence="3">
    <location>
        <begin position="8"/>
        <end position="26"/>
    </location>
</feature>
<dbReference type="Proteomes" id="UP000789524">
    <property type="component" value="Unassembled WGS sequence"/>
</dbReference>
<dbReference type="InterPro" id="IPR024867">
    <property type="entry name" value="NFRKB"/>
</dbReference>
<feature type="region of interest" description="Disordered" evidence="3">
    <location>
        <begin position="314"/>
        <end position="347"/>
    </location>
</feature>
<evidence type="ECO:0000313" key="5">
    <source>
        <dbReference type="EMBL" id="CAG9583231.1"/>
    </source>
</evidence>
<dbReference type="PANTHER" id="PTHR13052">
    <property type="entry name" value="NFRKB-RELATED"/>
    <property type="match status" value="1"/>
</dbReference>
<accession>A0A8J2WB61</accession>